<gene>
    <name evidence="3" type="ORF">F0254_07185</name>
    <name evidence="2" type="ORF">K05K4_43870</name>
</gene>
<evidence type="ECO:0000313" key="3">
    <source>
        <dbReference type="EMBL" id="NOI08651.1"/>
    </source>
</evidence>
<feature type="chain" id="PRO_5014548429" evidence="1">
    <location>
        <begin position="19"/>
        <end position="252"/>
    </location>
</feature>
<proteinExistence type="predicted"/>
<dbReference type="AlphaFoldDB" id="A0A1W6UT54"/>
<name>A0A1W6UT54_VIBAL</name>
<accession>A0A1W6UT54</accession>
<organism evidence="2">
    <name type="scientific">Vibrio alginolyticus</name>
    <dbReference type="NCBI Taxonomy" id="663"/>
    <lineage>
        <taxon>Bacteria</taxon>
        <taxon>Pseudomonadati</taxon>
        <taxon>Pseudomonadota</taxon>
        <taxon>Gammaproteobacteria</taxon>
        <taxon>Vibrionales</taxon>
        <taxon>Vibrionaceae</taxon>
        <taxon>Vibrio</taxon>
    </lineage>
</organism>
<dbReference type="Proteomes" id="UP000532247">
    <property type="component" value="Unassembled WGS sequence"/>
</dbReference>
<dbReference type="EMBL" id="CP017903">
    <property type="protein sequence ID" value="ARP21106.1"/>
    <property type="molecule type" value="Genomic_DNA"/>
</dbReference>
<evidence type="ECO:0000313" key="4">
    <source>
        <dbReference type="Proteomes" id="UP000532247"/>
    </source>
</evidence>
<dbReference type="EMBL" id="VTYF01000003">
    <property type="protein sequence ID" value="NOI08651.1"/>
    <property type="molecule type" value="Genomic_DNA"/>
</dbReference>
<reference evidence="3 4" key="2">
    <citation type="submission" date="2019-09" db="EMBL/GenBank/DDBJ databases">
        <title>Draft genome sequencing and comparative genomics of hatchery-associated Vibrios.</title>
        <authorList>
            <person name="Kehlet-Delgado H."/>
            <person name="Mueller R.S."/>
        </authorList>
    </citation>
    <scope>NUCLEOTIDE SEQUENCE [LARGE SCALE GENOMIC DNA]</scope>
    <source>
        <strain evidence="3 4">081416A</strain>
    </source>
</reference>
<dbReference type="RefSeq" id="WP_005373345.1">
    <property type="nucleotide sequence ID" value="NZ_CP017890.1"/>
</dbReference>
<reference evidence="2" key="1">
    <citation type="submission" date="2016-10" db="EMBL/GenBank/DDBJ databases">
        <title>The High Quality Genome of Vibrio alginolyticus K01M1.</title>
        <authorList>
            <person name="Wendling C."/>
            <person name="Chibani C.M."/>
            <person name="Hertel R."/>
            <person name="Sproer C."/>
            <person name="Bunk B."/>
            <person name="Overmann J."/>
            <person name="Roth O."/>
            <person name="Liesegang H."/>
        </authorList>
    </citation>
    <scope>NUCLEOTIDE SEQUENCE</scope>
    <source>
        <strain evidence="2">K05K4</strain>
    </source>
</reference>
<keyword evidence="1" id="KW-0732">Signal</keyword>
<protein>
    <submittedName>
        <fullName evidence="2">Uncharacterized protein</fullName>
    </submittedName>
</protein>
<evidence type="ECO:0000313" key="2">
    <source>
        <dbReference type="EMBL" id="ARP21106.1"/>
    </source>
</evidence>
<feature type="signal peptide" evidence="1">
    <location>
        <begin position="1"/>
        <end position="18"/>
    </location>
</feature>
<sequence>MNKMITFSLIFLSTYSFAESSITQEQKFTEAEGPFCQYSLKANGTSYDFSFFDSCGTSDLIKLNEELYLVDLTNGNINSEAYFIFDTEKKEVPKEIGSLNLSYDIYDYGFDIIDHTLLDRDNGKIIKNANNNYTGVLSYIFQRDNFNMNIPKDRILYWNRNGEENYCSSTIVFSANYDEHRRDVCWNSFSSRYEYVEIIEGRVSLRIKGEFDGRQFKFDNNGEELTINPYNGKYSTNKTNEKFPDEDYFNIK</sequence>
<evidence type="ECO:0000256" key="1">
    <source>
        <dbReference type="SAM" id="SignalP"/>
    </source>
</evidence>